<feature type="region of interest" description="Disordered" evidence="11">
    <location>
        <begin position="1"/>
        <end position="37"/>
    </location>
</feature>
<dbReference type="PROSITE" id="PS50939">
    <property type="entry name" value="CYTOCHROME_B561"/>
    <property type="match status" value="1"/>
</dbReference>
<comment type="subcellular location">
    <subcellularLocation>
        <location evidence="2">Membrane</location>
        <topology evidence="2">Multi-pass membrane protein</topology>
    </subcellularLocation>
</comment>
<proteinExistence type="predicted"/>
<feature type="non-terminal residue" evidence="14">
    <location>
        <position position="1"/>
    </location>
</feature>
<name>A0A5J5F0Z0_9PEZI</name>
<keyword evidence="5 12" id="KW-0812">Transmembrane</keyword>
<dbReference type="Gene3D" id="1.20.120.1770">
    <property type="match status" value="1"/>
</dbReference>
<keyword evidence="4" id="KW-0349">Heme</keyword>
<dbReference type="OrthoDB" id="432881at2759"/>
<evidence type="ECO:0000256" key="10">
    <source>
        <dbReference type="ARBA" id="ARBA00023136"/>
    </source>
</evidence>
<sequence length="312" mass="34166">MPSPPPPPAREVSPRPSHDHEDASDEEEPLLGRPGDVTQRPSDSLLKNLIVGTAPLAQVGGIALVAMIWAGVFTHHLILFSAHPLLNSLGLLLGIQALLILQPTHTVEQKRSGTLMHFLFWAAALATFYAALVVVEVHKQRSGIGHFESPHAVLGVVIYVLLLIQAWVGVAQYFFPAVFGGVERAKKVYRYHRIAGYVLVLLVLVNIVLATKTYYAGKVLRIRTWATVVGGLLVVAGLLPLPLISSNTTDDDRYCPEDQEAEGPALGHQQQHLMCSASNFSFLIFFFSPFLILIWFGLSFLNLPAFNVSNPI</sequence>
<dbReference type="PANTHER" id="PTHR15422:SF45">
    <property type="entry name" value="CYTOCHROME B561 DOMAIN-CONTAINING PROTEIN"/>
    <property type="match status" value="1"/>
</dbReference>
<dbReference type="InterPro" id="IPR006593">
    <property type="entry name" value="Cyt_b561/ferric_Rdtase_TM"/>
</dbReference>
<feature type="transmembrane region" description="Helical" evidence="12">
    <location>
        <begin position="194"/>
        <end position="216"/>
    </location>
</feature>
<evidence type="ECO:0000313" key="15">
    <source>
        <dbReference type="Proteomes" id="UP000326924"/>
    </source>
</evidence>
<keyword evidence="10 12" id="KW-0472">Membrane</keyword>
<feature type="transmembrane region" description="Helical" evidence="12">
    <location>
        <begin position="113"/>
        <end position="132"/>
    </location>
</feature>
<dbReference type="PANTHER" id="PTHR15422">
    <property type="entry name" value="OS05G0565100 PROTEIN"/>
    <property type="match status" value="1"/>
</dbReference>
<keyword evidence="6" id="KW-0479">Metal-binding</keyword>
<dbReference type="GO" id="GO:0140575">
    <property type="term" value="F:transmembrane monodehydroascorbate reductase activity"/>
    <property type="evidence" value="ECO:0007669"/>
    <property type="project" value="InterPro"/>
</dbReference>
<feature type="domain" description="Cytochrome b561" evidence="13">
    <location>
        <begin position="45"/>
        <end position="245"/>
    </location>
</feature>
<feature type="transmembrane region" description="Helical" evidence="12">
    <location>
        <begin position="78"/>
        <end position="101"/>
    </location>
</feature>
<dbReference type="InterPro" id="IPR045150">
    <property type="entry name" value="CYB561D1/2"/>
</dbReference>
<dbReference type="GO" id="GO:0046872">
    <property type="term" value="F:metal ion binding"/>
    <property type="evidence" value="ECO:0007669"/>
    <property type="project" value="UniProtKB-KW"/>
</dbReference>
<organism evidence="14 15">
    <name type="scientific">Sphaerosporella brunnea</name>
    <dbReference type="NCBI Taxonomy" id="1250544"/>
    <lineage>
        <taxon>Eukaryota</taxon>
        <taxon>Fungi</taxon>
        <taxon>Dikarya</taxon>
        <taxon>Ascomycota</taxon>
        <taxon>Pezizomycotina</taxon>
        <taxon>Pezizomycetes</taxon>
        <taxon>Pezizales</taxon>
        <taxon>Pyronemataceae</taxon>
        <taxon>Sphaerosporella</taxon>
    </lineage>
</organism>
<dbReference type="GO" id="GO:0016020">
    <property type="term" value="C:membrane"/>
    <property type="evidence" value="ECO:0007669"/>
    <property type="project" value="UniProtKB-SubCell"/>
</dbReference>
<feature type="transmembrane region" description="Helical" evidence="12">
    <location>
        <begin position="222"/>
        <end position="244"/>
    </location>
</feature>
<keyword evidence="9" id="KW-0408">Iron</keyword>
<dbReference type="InParanoid" id="A0A5J5F0Z0"/>
<keyword evidence="15" id="KW-1185">Reference proteome</keyword>
<evidence type="ECO:0000313" key="14">
    <source>
        <dbReference type="EMBL" id="KAA8909114.1"/>
    </source>
</evidence>
<evidence type="ECO:0000256" key="2">
    <source>
        <dbReference type="ARBA" id="ARBA00004141"/>
    </source>
</evidence>
<keyword evidence="3" id="KW-0813">Transport</keyword>
<evidence type="ECO:0000256" key="7">
    <source>
        <dbReference type="ARBA" id="ARBA00022982"/>
    </source>
</evidence>
<evidence type="ECO:0000256" key="8">
    <source>
        <dbReference type="ARBA" id="ARBA00022989"/>
    </source>
</evidence>
<dbReference type="Pfam" id="PF03188">
    <property type="entry name" value="Cytochrom_B561"/>
    <property type="match status" value="1"/>
</dbReference>
<keyword evidence="7" id="KW-0249">Electron transport</keyword>
<protein>
    <recommendedName>
        <fullName evidence="13">Cytochrome b561 domain-containing protein</fullName>
    </recommendedName>
</protein>
<dbReference type="EMBL" id="VXIS01000061">
    <property type="protein sequence ID" value="KAA8909114.1"/>
    <property type="molecule type" value="Genomic_DNA"/>
</dbReference>
<feature type="transmembrane region" description="Helical" evidence="12">
    <location>
        <begin position="152"/>
        <end position="182"/>
    </location>
</feature>
<comment type="cofactor">
    <cofactor evidence="1">
        <name>heme b</name>
        <dbReference type="ChEBI" id="CHEBI:60344"/>
    </cofactor>
</comment>
<evidence type="ECO:0000256" key="12">
    <source>
        <dbReference type="SAM" id="Phobius"/>
    </source>
</evidence>
<evidence type="ECO:0000256" key="5">
    <source>
        <dbReference type="ARBA" id="ARBA00022692"/>
    </source>
</evidence>
<evidence type="ECO:0000256" key="4">
    <source>
        <dbReference type="ARBA" id="ARBA00022617"/>
    </source>
</evidence>
<keyword evidence="8 12" id="KW-1133">Transmembrane helix</keyword>
<evidence type="ECO:0000259" key="13">
    <source>
        <dbReference type="PROSITE" id="PS50939"/>
    </source>
</evidence>
<evidence type="ECO:0000256" key="1">
    <source>
        <dbReference type="ARBA" id="ARBA00001970"/>
    </source>
</evidence>
<evidence type="ECO:0000256" key="9">
    <source>
        <dbReference type="ARBA" id="ARBA00023004"/>
    </source>
</evidence>
<accession>A0A5J5F0Z0</accession>
<evidence type="ECO:0000256" key="11">
    <source>
        <dbReference type="SAM" id="MobiDB-lite"/>
    </source>
</evidence>
<dbReference type="AlphaFoldDB" id="A0A5J5F0Z0"/>
<dbReference type="Proteomes" id="UP000326924">
    <property type="component" value="Unassembled WGS sequence"/>
</dbReference>
<evidence type="ECO:0000256" key="6">
    <source>
        <dbReference type="ARBA" id="ARBA00022723"/>
    </source>
</evidence>
<evidence type="ECO:0000256" key="3">
    <source>
        <dbReference type="ARBA" id="ARBA00022448"/>
    </source>
</evidence>
<gene>
    <name evidence="14" type="ORF">FN846DRAFT_943556</name>
</gene>
<feature type="transmembrane region" description="Helical" evidence="12">
    <location>
        <begin position="280"/>
        <end position="301"/>
    </location>
</feature>
<feature type="transmembrane region" description="Helical" evidence="12">
    <location>
        <begin position="49"/>
        <end position="72"/>
    </location>
</feature>
<comment type="caution">
    <text evidence="14">The sequence shown here is derived from an EMBL/GenBank/DDBJ whole genome shotgun (WGS) entry which is preliminary data.</text>
</comment>
<reference evidence="14 15" key="1">
    <citation type="submission" date="2019-09" db="EMBL/GenBank/DDBJ databases">
        <title>Draft genome of the ectomycorrhizal ascomycete Sphaerosporella brunnea.</title>
        <authorList>
            <consortium name="DOE Joint Genome Institute"/>
            <person name="Benucci G.M."/>
            <person name="Marozzi G."/>
            <person name="Antonielli L."/>
            <person name="Sanchez S."/>
            <person name="Marco P."/>
            <person name="Wang X."/>
            <person name="Falini L.B."/>
            <person name="Barry K."/>
            <person name="Haridas S."/>
            <person name="Lipzen A."/>
            <person name="Labutti K."/>
            <person name="Grigoriev I.V."/>
            <person name="Murat C."/>
            <person name="Martin F."/>
            <person name="Albertini E."/>
            <person name="Donnini D."/>
            <person name="Bonito G."/>
        </authorList>
    </citation>
    <scope>NUCLEOTIDE SEQUENCE [LARGE SCALE GENOMIC DNA]</scope>
    <source>
        <strain evidence="14 15">Sb_GMNB300</strain>
    </source>
</reference>
<feature type="compositionally biased region" description="Basic and acidic residues" evidence="11">
    <location>
        <begin position="12"/>
        <end position="21"/>
    </location>
</feature>
<dbReference type="SMART" id="SM00665">
    <property type="entry name" value="B561"/>
    <property type="match status" value="1"/>
</dbReference>